<name>M3FA65_LEPBO</name>
<evidence type="ECO:0000313" key="2">
    <source>
        <dbReference type="Proteomes" id="UP000011783"/>
    </source>
</evidence>
<evidence type="ECO:0000313" key="1">
    <source>
        <dbReference type="EMBL" id="EMF98802.1"/>
    </source>
</evidence>
<comment type="caution">
    <text evidence="1">The sequence shown here is derived from an EMBL/GenBank/DDBJ whole genome shotgun (WGS) entry which is preliminary data.</text>
</comment>
<protein>
    <submittedName>
        <fullName evidence="1">Uncharacterized protein</fullName>
    </submittedName>
</protein>
<gene>
    <name evidence="1" type="ORF">LEP1GSC123_3059</name>
</gene>
<organism evidence="1 2">
    <name type="scientific">Leptospira borgpetersenii str. 200701203</name>
    <dbReference type="NCBI Taxonomy" id="1193007"/>
    <lineage>
        <taxon>Bacteria</taxon>
        <taxon>Pseudomonadati</taxon>
        <taxon>Spirochaetota</taxon>
        <taxon>Spirochaetia</taxon>
        <taxon>Leptospirales</taxon>
        <taxon>Leptospiraceae</taxon>
        <taxon>Leptospira</taxon>
    </lineage>
</organism>
<reference evidence="1 2" key="1">
    <citation type="submission" date="2013-01" db="EMBL/GenBank/DDBJ databases">
        <authorList>
            <person name="Harkins D.M."/>
            <person name="Durkin A.S."/>
            <person name="Brinkac L.M."/>
            <person name="Haft D.H."/>
            <person name="Selengut J.D."/>
            <person name="Sanka R."/>
            <person name="DePew J."/>
            <person name="Purushe J."/>
            <person name="Picardeau M."/>
            <person name="Werts C."/>
            <person name="Goarant C."/>
            <person name="Vinetz J.M."/>
            <person name="Sutton G.G."/>
            <person name="Nierman W.C."/>
            <person name="Fouts D.E."/>
        </authorList>
    </citation>
    <scope>NUCLEOTIDE SEQUENCE [LARGE SCALE GENOMIC DNA]</scope>
    <source>
        <strain evidence="1 2">200701203</strain>
    </source>
</reference>
<dbReference type="BioCyc" id="LBOR1193007:G11KN-653-MONOMER"/>
<sequence>MLDLFSEKSFPFLKVKKTKKDSGEEVPPVRKSFGYRKELAELREKADRFFVTRKKQRIDSRIKIL</sequence>
<dbReference type="Proteomes" id="UP000011783">
    <property type="component" value="Unassembled WGS sequence"/>
</dbReference>
<accession>M3FA65</accession>
<proteinExistence type="predicted"/>
<dbReference type="AlphaFoldDB" id="M3FA65"/>
<dbReference type="EMBL" id="AKWO02000078">
    <property type="protein sequence ID" value="EMF98802.1"/>
    <property type="molecule type" value="Genomic_DNA"/>
</dbReference>